<dbReference type="KEGG" id="mah:MEALZ_p0077"/>
<geneLocation type="plasmid" evidence="1 2">
    <name>MEALZ_p</name>
</geneLocation>
<organism evidence="1 2">
    <name type="scientific">Methylotuvimicrobium alcaliphilum (strain DSM 19304 / NCIMB 14124 / VKM B-2133 / 20Z)</name>
    <name type="common">Methylomicrobium alcaliphilum</name>
    <dbReference type="NCBI Taxonomy" id="1091494"/>
    <lineage>
        <taxon>Bacteria</taxon>
        <taxon>Pseudomonadati</taxon>
        <taxon>Pseudomonadota</taxon>
        <taxon>Gammaproteobacteria</taxon>
        <taxon>Methylococcales</taxon>
        <taxon>Methylococcaceae</taxon>
        <taxon>Methylotuvimicrobium</taxon>
    </lineage>
</organism>
<gene>
    <name evidence="1" type="ordered locus">MEALZ_p0077</name>
</gene>
<name>G4T4M6_META2</name>
<dbReference type="EMBL" id="FO082061">
    <property type="protein sequence ID" value="CCE25782.1"/>
    <property type="molecule type" value="Genomic_DNA"/>
</dbReference>
<accession>G4T4M6</accession>
<dbReference type="InterPro" id="IPR019650">
    <property type="entry name" value="DUF2513"/>
</dbReference>
<reference evidence="1 2" key="1">
    <citation type="journal article" date="2012" name="J. Bacteriol.">
        <title>Genome sequence of the haloalkaliphilic methanotrophic bacterium Methylomicrobium alcaliphilum 20Z.</title>
        <authorList>
            <person name="Vuilleumier S."/>
            <person name="Khmelenina V.N."/>
            <person name="Bringel F."/>
            <person name="Reshetnikov A.S."/>
            <person name="Lajus A."/>
            <person name="Mangenot S."/>
            <person name="Rouy Z."/>
            <person name="Op den Camp H.J."/>
            <person name="Jetten M.S."/>
            <person name="Dispirito A.A."/>
            <person name="Dunfield P."/>
            <person name="Klotz M.G."/>
            <person name="Semrau J.D."/>
            <person name="Stein L.Y."/>
            <person name="Barbe V."/>
            <person name="Medigue C."/>
            <person name="Trotsenko Y.A."/>
            <person name="Kalyuzhnaya M.G."/>
        </authorList>
    </citation>
    <scope>NUCLEOTIDE SEQUENCE [LARGE SCALE GENOMIC DNA]</scope>
    <source>
        <strain evidence="2">DSM 19304 / NCIMB 14124 / VKM B-2133 / 20Z</strain>
    </source>
</reference>
<dbReference type="Proteomes" id="UP000008315">
    <property type="component" value="Plasmid MEALZ_p"/>
</dbReference>
<dbReference type="RefSeq" id="WP_014133138.1">
    <property type="nucleotide sequence ID" value="NC_016108.1"/>
</dbReference>
<dbReference type="Pfam" id="PF10711">
    <property type="entry name" value="DUF2513"/>
    <property type="match status" value="1"/>
</dbReference>
<keyword evidence="1" id="KW-0614">Plasmid</keyword>
<evidence type="ECO:0008006" key="3">
    <source>
        <dbReference type="Google" id="ProtNLM"/>
    </source>
</evidence>
<proteinExistence type="predicted"/>
<protein>
    <recommendedName>
        <fullName evidence="3">DUF2513 domain-containing protein</fullName>
    </recommendedName>
</protein>
<dbReference type="AlphaFoldDB" id="G4T4M6"/>
<sequence length="126" mass="14555">MKRDWELVRKILLKIEALETIKRSVVCAQDIEDYDEENVSYHIYLLEQAGLIEAAVQKHHNTGIRALAYNLTWSGHEFLDVIRDPDIWQQTKEGAKKATGFSLELLRDLAKGLIKKKIEEHTGIQL</sequence>
<evidence type="ECO:0000313" key="1">
    <source>
        <dbReference type="EMBL" id="CCE25782.1"/>
    </source>
</evidence>
<evidence type="ECO:0000313" key="2">
    <source>
        <dbReference type="Proteomes" id="UP000008315"/>
    </source>
</evidence>
<dbReference type="HOGENOM" id="CLU_139712_2_1_6"/>
<keyword evidence="2" id="KW-1185">Reference proteome</keyword>